<evidence type="ECO:0000256" key="1">
    <source>
        <dbReference type="SAM" id="MobiDB-lite"/>
    </source>
</evidence>
<dbReference type="InterPro" id="IPR051043">
    <property type="entry name" value="Sulfatase_Mod_Factor_Kinase"/>
</dbReference>
<dbReference type="PANTHER" id="PTHR23150:SF19">
    <property type="entry name" value="FORMYLGLYCINE-GENERATING ENZYME"/>
    <property type="match status" value="1"/>
</dbReference>
<evidence type="ECO:0000259" key="2">
    <source>
        <dbReference type="Pfam" id="PF03781"/>
    </source>
</evidence>
<dbReference type="Gene3D" id="3.90.1580.10">
    <property type="entry name" value="paralog of FGE (formylglycine-generating enzyme)"/>
    <property type="match status" value="1"/>
</dbReference>
<dbReference type="RefSeq" id="WP_119854795.1">
    <property type="nucleotide sequence ID" value="NZ_QYYD01000001.1"/>
</dbReference>
<accession>A0A418VRC7</accession>
<organism evidence="3 4">
    <name type="scientific">Rhodopseudomonas palustris</name>
    <dbReference type="NCBI Taxonomy" id="1076"/>
    <lineage>
        <taxon>Bacteria</taxon>
        <taxon>Pseudomonadati</taxon>
        <taxon>Pseudomonadota</taxon>
        <taxon>Alphaproteobacteria</taxon>
        <taxon>Hyphomicrobiales</taxon>
        <taxon>Nitrobacteraceae</taxon>
        <taxon>Rhodopseudomonas</taxon>
    </lineage>
</organism>
<dbReference type="AlphaFoldDB" id="A0A418VRC7"/>
<dbReference type="PANTHER" id="PTHR23150">
    <property type="entry name" value="SULFATASE MODIFYING FACTOR 1, 2"/>
    <property type="match status" value="1"/>
</dbReference>
<proteinExistence type="predicted"/>
<dbReference type="InterPro" id="IPR005532">
    <property type="entry name" value="SUMF_dom"/>
</dbReference>
<dbReference type="OrthoDB" id="9768004at2"/>
<feature type="domain" description="Sulfatase-modifying factor enzyme-like" evidence="2">
    <location>
        <begin position="45"/>
        <end position="316"/>
    </location>
</feature>
<feature type="region of interest" description="Disordered" evidence="1">
    <location>
        <begin position="1"/>
        <end position="25"/>
    </location>
</feature>
<evidence type="ECO:0000313" key="4">
    <source>
        <dbReference type="Proteomes" id="UP000285523"/>
    </source>
</evidence>
<dbReference type="InterPro" id="IPR016187">
    <property type="entry name" value="CTDL_fold"/>
</dbReference>
<sequence>MAGSRSGCCSQGRAVDTSAASREPAPDVVVPSLEAIKRRWSDPLGGSFRMGSDDLRFPADGEGPVRRVTVSPFRIACYTVSNLQFGDFVRATGYTTDAERYGWSFVFEGLLPPDNRGGLGRRVQETPWWLPIAHAYWAQPEGPQSSVLGRLDHPVVHVSWNDAKAYCDWSRTRLPSEAEWEFAARGGLDQATFAWGDELTPDGEHRCNIWQGRFPDLNTEEDGYYGTAPVHAFAPNGHGLYNVAGNVWEWCEDTFSPRYHDVTAAIDPLHTEPAPNRSMRGGSFLCHASYCNRYRVGARSSNTPDSSASNIGFRVVDATAAGPGR</sequence>
<dbReference type="Pfam" id="PF03781">
    <property type="entry name" value="FGE-sulfatase"/>
    <property type="match status" value="1"/>
</dbReference>
<evidence type="ECO:0000313" key="3">
    <source>
        <dbReference type="EMBL" id="RJF78903.1"/>
    </source>
</evidence>
<dbReference type="InterPro" id="IPR042095">
    <property type="entry name" value="SUMF_sf"/>
</dbReference>
<reference evidence="3 4" key="1">
    <citation type="submission" date="2018-09" db="EMBL/GenBank/DDBJ databases">
        <title>Draft genome sequence of Rhodopseudomonas palustris 2.1.18.</title>
        <authorList>
            <person name="Robertson S.L."/>
            <person name="Meyer T.E."/>
            <person name="Kyndt J.A."/>
        </authorList>
    </citation>
    <scope>NUCLEOTIDE SEQUENCE [LARGE SCALE GENOMIC DNA]</scope>
    <source>
        <strain evidence="3 4">2.1.18</strain>
    </source>
</reference>
<gene>
    <name evidence="3" type="ORF">D4Q52_01780</name>
</gene>
<protein>
    <submittedName>
        <fullName evidence="3">Formylglycine-generating enzyme family protein</fullName>
    </submittedName>
</protein>
<dbReference type="Proteomes" id="UP000285523">
    <property type="component" value="Unassembled WGS sequence"/>
</dbReference>
<dbReference type="EMBL" id="QYYD01000001">
    <property type="protein sequence ID" value="RJF78903.1"/>
    <property type="molecule type" value="Genomic_DNA"/>
</dbReference>
<name>A0A418VRC7_RHOPL</name>
<dbReference type="SUPFAM" id="SSF56436">
    <property type="entry name" value="C-type lectin-like"/>
    <property type="match status" value="1"/>
</dbReference>
<dbReference type="GO" id="GO:0120147">
    <property type="term" value="F:formylglycine-generating oxidase activity"/>
    <property type="evidence" value="ECO:0007669"/>
    <property type="project" value="TreeGrafter"/>
</dbReference>
<comment type="caution">
    <text evidence="3">The sequence shown here is derived from an EMBL/GenBank/DDBJ whole genome shotgun (WGS) entry which is preliminary data.</text>
</comment>